<reference evidence="3 4" key="1">
    <citation type="submission" date="2016-08" db="EMBL/GenBank/DDBJ databases">
        <authorList>
            <person name="Seilhamer J.J."/>
        </authorList>
    </citation>
    <scope>NUCLEOTIDE SEQUENCE [LARGE SCALE GENOMIC DNA]</scope>
    <source>
        <strain evidence="3 4">A37T2</strain>
    </source>
</reference>
<dbReference type="PANTHER" id="PTHR21666:SF285">
    <property type="entry name" value="M23 FAMILY METALLOPEPTIDASE"/>
    <property type="match status" value="1"/>
</dbReference>
<dbReference type="InterPro" id="IPR050570">
    <property type="entry name" value="Cell_wall_metabolism_enzyme"/>
</dbReference>
<dbReference type="Gene3D" id="2.70.70.10">
    <property type="entry name" value="Glucose Permease (Domain IIA)"/>
    <property type="match status" value="1"/>
</dbReference>
<accession>A0A1C4FA17</accession>
<dbReference type="InterPro" id="IPR016047">
    <property type="entry name" value="M23ase_b-sheet_dom"/>
</dbReference>
<evidence type="ECO:0000256" key="1">
    <source>
        <dbReference type="SAM" id="SignalP"/>
    </source>
</evidence>
<proteinExistence type="predicted"/>
<dbReference type="OrthoDB" id="9810477at2"/>
<dbReference type="InterPro" id="IPR011055">
    <property type="entry name" value="Dup_hybrid_motif"/>
</dbReference>
<name>A0A1C4FA17_9BACT</name>
<keyword evidence="4" id="KW-1185">Reference proteome</keyword>
<protein>
    <submittedName>
        <fullName evidence="3">Peptidase family M23</fullName>
    </submittedName>
</protein>
<dbReference type="EMBL" id="FMAR01000012">
    <property type="protein sequence ID" value="SCC52351.1"/>
    <property type="molecule type" value="Genomic_DNA"/>
</dbReference>
<sequence>MKKVIGFCLLLAPMLAAAQDMPVKNYPKGYFRDPLDIPISLAGNFGELRPNHFHSGMDIKTNQQENIAVHAAADGYVSRVGVSHTGFGNVIYITHPNGFTTVHGHLNRFFPALEQYVKQQEYKNQSWACDLTLPPAMFPVKKGQFIAWSGNTGGSAGPHLHFEIRETESGKPVNPLLFGFDVPDTRAPEVQRIAIYNRYTSIYQQSPQLITVKKINGEYVPAQPVITTSHSLISLGVQAIDRQNNSENANGIYEAILLQDHTPDIGFQLDHIGYEETRYINAHVDYKTKKSGGPFVQLLYALPGNKLDIYHPLKGSGIVSLSDGRVHPLEIAVKDAYGNTSVVKFAVQFKGGEEILSDSCADMIRPNLRHVFEKDNVAFTLGEDEVYDSFCFDYKEKPGAGANYYSSVFYLQSALVPVHDTFTVRIKPSKAIPPALTNKIIMVREGMGDNAAPVKLENGWYRAVFKELGAFHLETDVTNPTIKPLGRLTQGMNMAKATKISFAMHDNKGIKSYCGTLDGQWLLCSRKNDVLTYTFDEHCPPGEHTLVLQVTDLTDNVATYTLKFKR</sequence>
<dbReference type="Pfam" id="PF01551">
    <property type="entry name" value="Peptidase_M23"/>
    <property type="match status" value="2"/>
</dbReference>
<evidence type="ECO:0000259" key="2">
    <source>
        <dbReference type="Pfam" id="PF01551"/>
    </source>
</evidence>
<dbReference type="CDD" id="cd12797">
    <property type="entry name" value="M23_peptidase"/>
    <property type="match status" value="1"/>
</dbReference>
<dbReference type="Proteomes" id="UP000242818">
    <property type="component" value="Unassembled WGS sequence"/>
</dbReference>
<dbReference type="RefSeq" id="WP_089713992.1">
    <property type="nucleotide sequence ID" value="NZ_FMAR01000012.1"/>
</dbReference>
<dbReference type="GO" id="GO:0004222">
    <property type="term" value="F:metalloendopeptidase activity"/>
    <property type="evidence" value="ECO:0007669"/>
    <property type="project" value="TreeGrafter"/>
</dbReference>
<feature type="signal peptide" evidence="1">
    <location>
        <begin position="1"/>
        <end position="18"/>
    </location>
</feature>
<feature type="chain" id="PRO_5008691767" evidence="1">
    <location>
        <begin position="19"/>
        <end position="566"/>
    </location>
</feature>
<dbReference type="STRING" id="1335309.GA0116948_112116"/>
<gene>
    <name evidence="3" type="ORF">GA0116948_112116</name>
</gene>
<evidence type="ECO:0000313" key="4">
    <source>
        <dbReference type="Proteomes" id="UP000242818"/>
    </source>
</evidence>
<dbReference type="AlphaFoldDB" id="A0A1C4FA17"/>
<feature type="domain" description="M23ase beta-sheet core" evidence="2">
    <location>
        <begin position="53"/>
        <end position="120"/>
    </location>
</feature>
<evidence type="ECO:0000313" key="3">
    <source>
        <dbReference type="EMBL" id="SCC52351.1"/>
    </source>
</evidence>
<organism evidence="3 4">
    <name type="scientific">Chitinophaga costaii</name>
    <dbReference type="NCBI Taxonomy" id="1335309"/>
    <lineage>
        <taxon>Bacteria</taxon>
        <taxon>Pseudomonadati</taxon>
        <taxon>Bacteroidota</taxon>
        <taxon>Chitinophagia</taxon>
        <taxon>Chitinophagales</taxon>
        <taxon>Chitinophagaceae</taxon>
        <taxon>Chitinophaga</taxon>
    </lineage>
</organism>
<keyword evidence="1" id="KW-0732">Signal</keyword>
<dbReference type="PANTHER" id="PTHR21666">
    <property type="entry name" value="PEPTIDASE-RELATED"/>
    <property type="match status" value="1"/>
</dbReference>
<dbReference type="SUPFAM" id="SSF51261">
    <property type="entry name" value="Duplicated hybrid motif"/>
    <property type="match status" value="2"/>
</dbReference>
<feature type="domain" description="M23ase beta-sheet core" evidence="2">
    <location>
        <begin position="140"/>
        <end position="175"/>
    </location>
</feature>